<dbReference type="PATRIC" id="fig|271.14.peg.1523"/>
<keyword evidence="1" id="KW-0472">Membrane</keyword>
<protein>
    <recommendedName>
        <fullName evidence="4">DUF3311 domain-containing protein</fullName>
    </recommendedName>
</protein>
<accession>A0A0M9AFD5</accession>
<reference evidence="2 3" key="1">
    <citation type="submission" date="2015-07" db="EMBL/GenBank/DDBJ databases">
        <authorList>
            <person name="Noorani M."/>
        </authorList>
    </citation>
    <scope>NUCLEOTIDE SEQUENCE [LARGE SCALE GENOMIC DNA]</scope>
    <source>
        <strain evidence="3">ATCC 25104 / DSM 625 / JCM 10724 / NBRC 103206 / NCIMB 11243 / YT-1</strain>
    </source>
</reference>
<name>A0A0M9AFD5_THEAQ</name>
<organism evidence="2 3">
    <name type="scientific">Thermus aquaticus</name>
    <dbReference type="NCBI Taxonomy" id="271"/>
    <lineage>
        <taxon>Bacteria</taxon>
        <taxon>Thermotogati</taxon>
        <taxon>Deinococcota</taxon>
        <taxon>Deinococci</taxon>
        <taxon>Thermales</taxon>
        <taxon>Thermaceae</taxon>
        <taxon>Thermus</taxon>
    </lineage>
</organism>
<dbReference type="RefSeq" id="WP_169775284.1">
    <property type="nucleotide sequence ID" value="NZ_LHCI01000106.1"/>
</dbReference>
<keyword evidence="1" id="KW-1133">Transmembrane helix</keyword>
<dbReference type="AlphaFoldDB" id="A0A0M9AFD5"/>
<dbReference type="Proteomes" id="UP000037685">
    <property type="component" value="Unassembled WGS sequence"/>
</dbReference>
<keyword evidence="1" id="KW-0812">Transmembrane</keyword>
<evidence type="ECO:0000313" key="2">
    <source>
        <dbReference type="EMBL" id="KOX90258.1"/>
    </source>
</evidence>
<sequence length="58" mass="6818">MKAKALALFFLAFFLFLMPLALFPLAPWGPFGLPPLYLYLFLAWGLVLFLAYWFFRKP</sequence>
<dbReference type="EMBL" id="LHCI01000106">
    <property type="protein sequence ID" value="KOX90258.1"/>
    <property type="molecule type" value="Genomic_DNA"/>
</dbReference>
<proteinExistence type="predicted"/>
<feature type="transmembrane region" description="Helical" evidence="1">
    <location>
        <begin position="37"/>
        <end position="55"/>
    </location>
</feature>
<gene>
    <name evidence="2" type="ORF">BVI061214_01447</name>
</gene>
<evidence type="ECO:0008006" key="4">
    <source>
        <dbReference type="Google" id="ProtNLM"/>
    </source>
</evidence>
<comment type="caution">
    <text evidence="2">The sequence shown here is derived from an EMBL/GenBank/DDBJ whole genome shotgun (WGS) entry which is preliminary data.</text>
</comment>
<evidence type="ECO:0000313" key="3">
    <source>
        <dbReference type="Proteomes" id="UP000037685"/>
    </source>
</evidence>
<evidence type="ECO:0000256" key="1">
    <source>
        <dbReference type="SAM" id="Phobius"/>
    </source>
</evidence>